<reference evidence="1" key="1">
    <citation type="journal article" date="2015" name="Nature">
        <title>Complex archaea that bridge the gap between prokaryotes and eukaryotes.</title>
        <authorList>
            <person name="Spang A."/>
            <person name="Saw J.H."/>
            <person name="Jorgensen S.L."/>
            <person name="Zaremba-Niedzwiedzka K."/>
            <person name="Martijn J."/>
            <person name="Lind A.E."/>
            <person name="van Eijk R."/>
            <person name="Schleper C."/>
            <person name="Guy L."/>
            <person name="Ettema T.J."/>
        </authorList>
    </citation>
    <scope>NUCLEOTIDE SEQUENCE</scope>
</reference>
<proteinExistence type="predicted"/>
<organism evidence="1">
    <name type="scientific">marine sediment metagenome</name>
    <dbReference type="NCBI Taxonomy" id="412755"/>
    <lineage>
        <taxon>unclassified sequences</taxon>
        <taxon>metagenomes</taxon>
        <taxon>ecological metagenomes</taxon>
    </lineage>
</organism>
<sequence length="88" mass="10461">MPKGIKGFQLNEKNPNWKGSKVGIDALHEWVKNRKNKPKKCENCKKIKEVELTNKSGKYKRSLNDWEWLCRSCHMIKDGRMKNLKQFN</sequence>
<accession>A0A0F8XG80</accession>
<dbReference type="EMBL" id="LAZR01059405">
    <property type="protein sequence ID" value="KKK67858.1"/>
    <property type="molecule type" value="Genomic_DNA"/>
</dbReference>
<dbReference type="AlphaFoldDB" id="A0A0F8XG80"/>
<protein>
    <submittedName>
        <fullName evidence="1">Uncharacterized protein</fullName>
    </submittedName>
</protein>
<name>A0A0F8XG80_9ZZZZ</name>
<comment type="caution">
    <text evidence="1">The sequence shown here is derived from an EMBL/GenBank/DDBJ whole genome shotgun (WGS) entry which is preliminary data.</text>
</comment>
<gene>
    <name evidence="1" type="ORF">LCGC14_2949860</name>
</gene>
<evidence type="ECO:0000313" key="1">
    <source>
        <dbReference type="EMBL" id="KKK67858.1"/>
    </source>
</evidence>